<dbReference type="InterPro" id="IPR051091">
    <property type="entry name" value="O-Glucosyltr/Glycosyltrsf_90"/>
</dbReference>
<accession>A0A8H3F9H3</accession>
<feature type="domain" description="Glycosyl transferase CAP10" evidence="1">
    <location>
        <begin position="336"/>
        <end position="627"/>
    </location>
</feature>
<comment type="caution">
    <text evidence="2">The sequence shown here is derived from an EMBL/GenBank/DDBJ whole genome shotgun (WGS) entry which is preliminary data.</text>
</comment>
<dbReference type="Proteomes" id="UP000664169">
    <property type="component" value="Unassembled WGS sequence"/>
</dbReference>
<gene>
    <name evidence="2" type="ORF">GOMPHAMPRED_001422</name>
</gene>
<dbReference type="AlphaFoldDB" id="A0A8H3F9H3"/>
<organism evidence="2 3">
    <name type="scientific">Gomphillus americanus</name>
    <dbReference type="NCBI Taxonomy" id="1940652"/>
    <lineage>
        <taxon>Eukaryota</taxon>
        <taxon>Fungi</taxon>
        <taxon>Dikarya</taxon>
        <taxon>Ascomycota</taxon>
        <taxon>Pezizomycotina</taxon>
        <taxon>Lecanoromycetes</taxon>
        <taxon>OSLEUM clade</taxon>
        <taxon>Ostropomycetidae</taxon>
        <taxon>Ostropales</taxon>
        <taxon>Graphidaceae</taxon>
        <taxon>Gomphilloideae</taxon>
        <taxon>Gomphillus</taxon>
    </lineage>
</organism>
<sequence>MRNQVNRIIPSSFHNFLPSFKQEPKETEFHTILPEKPSETELHNLLPSTTEKSSETELPLPSITEKPDDTKLFSKWKTAQSIDDHPINSLIENARDTHLEKLKARSYDLKTAAKKYRESRKRHPPPGFEKWVEYALQHDAILVESYFDRVYHDLQPFWAVDARVTAESAANWDFVVQVRNGKATPQGDTTGRVPWLQLWTDLVAECAQHLPDVDMPINYKDESRLLVPWTEIDRLVKLAQEKQQIIPVEEAIQEYKGGVLRQDLTTLGPEGHRPTWITNLETPIWDHVAAGCSPDSPSHGVPGLKDFTVAPELPSPDQEASYMESGYVKNATAATDPCQQPHLRGLHGSLIEPVSISISKDLFPLFGGSKLPTNNEILIPGAMYLTDDKFYSGGDDHGPEWKEKTSTMTWRGVASGGRHKAENWRHFQRLRLIEMLNGTTVSNMELHNGSAMTFKMPSATKYKSALGQPGRMGQWLCDNADAGFVELLCWPKETNCDYLSEYFHEVEARPMSEQYTSKFFADADGNSFSARYRALLLSTSVPFESTIYAMWHDDRLQPWLHYVPMDNTFQDVYGLLDYFTRDAKGDAGAQLIAETGKSWAEATLRREDMLLYVWRLLLEFARVCDENRDKLGFVDDLLVATTTGDKV</sequence>
<evidence type="ECO:0000313" key="3">
    <source>
        <dbReference type="Proteomes" id="UP000664169"/>
    </source>
</evidence>
<protein>
    <recommendedName>
        <fullName evidence="1">Glycosyl transferase CAP10 domain-containing protein</fullName>
    </recommendedName>
</protein>
<dbReference type="EMBL" id="CAJPDQ010000012">
    <property type="protein sequence ID" value="CAF9917953.1"/>
    <property type="molecule type" value="Genomic_DNA"/>
</dbReference>
<dbReference type="PANTHER" id="PTHR12203">
    <property type="entry name" value="KDEL LYS-ASP-GLU-LEU CONTAINING - RELATED"/>
    <property type="match status" value="1"/>
</dbReference>
<dbReference type="InterPro" id="IPR006598">
    <property type="entry name" value="CAP10"/>
</dbReference>
<name>A0A8H3F9H3_9LECA</name>
<evidence type="ECO:0000259" key="1">
    <source>
        <dbReference type="SMART" id="SM00672"/>
    </source>
</evidence>
<reference evidence="2" key="1">
    <citation type="submission" date="2021-03" db="EMBL/GenBank/DDBJ databases">
        <authorList>
            <person name="Tagirdzhanova G."/>
        </authorList>
    </citation>
    <scope>NUCLEOTIDE SEQUENCE</scope>
</reference>
<proteinExistence type="predicted"/>
<keyword evidence="3" id="KW-1185">Reference proteome</keyword>
<evidence type="ECO:0000313" key="2">
    <source>
        <dbReference type="EMBL" id="CAF9917953.1"/>
    </source>
</evidence>
<dbReference type="Pfam" id="PF05686">
    <property type="entry name" value="Glyco_transf_90"/>
    <property type="match status" value="1"/>
</dbReference>
<dbReference type="PANTHER" id="PTHR12203:SF22">
    <property type="entry name" value="CAPSULE ASSOCIATED PROTEIN"/>
    <property type="match status" value="1"/>
</dbReference>
<dbReference type="SMART" id="SM00672">
    <property type="entry name" value="CAP10"/>
    <property type="match status" value="1"/>
</dbReference>
<dbReference type="OrthoDB" id="541052at2759"/>